<name>A0AAE1ZKU6_SCHME</name>
<gene>
    <name evidence="4" type="ORF">MN116_001032</name>
</gene>
<feature type="transmembrane region" description="Helical" evidence="2">
    <location>
        <begin position="271"/>
        <end position="290"/>
    </location>
</feature>
<organism evidence="4 5">
    <name type="scientific">Schistosoma mekongi</name>
    <name type="common">Parasitic worm</name>
    <dbReference type="NCBI Taxonomy" id="38744"/>
    <lineage>
        <taxon>Eukaryota</taxon>
        <taxon>Metazoa</taxon>
        <taxon>Spiralia</taxon>
        <taxon>Lophotrochozoa</taxon>
        <taxon>Platyhelminthes</taxon>
        <taxon>Trematoda</taxon>
        <taxon>Digenea</taxon>
        <taxon>Strigeidida</taxon>
        <taxon>Schistosomatoidea</taxon>
        <taxon>Schistosomatidae</taxon>
        <taxon>Schistosoma</taxon>
    </lineage>
</organism>
<protein>
    <recommendedName>
        <fullName evidence="3">Major facilitator superfamily (MFS) profile domain-containing protein</fullName>
    </recommendedName>
</protein>
<feature type="transmembrane region" description="Helical" evidence="2">
    <location>
        <begin position="241"/>
        <end position="264"/>
    </location>
</feature>
<dbReference type="InterPro" id="IPR011701">
    <property type="entry name" value="MFS"/>
</dbReference>
<feature type="transmembrane region" description="Helical" evidence="2">
    <location>
        <begin position="296"/>
        <end position="320"/>
    </location>
</feature>
<reference evidence="4" key="1">
    <citation type="submission" date="2022-04" db="EMBL/GenBank/DDBJ databases">
        <authorList>
            <person name="Xu L."/>
            <person name="Lv Z."/>
        </authorList>
    </citation>
    <scope>NUCLEOTIDE SEQUENCE</scope>
    <source>
        <strain evidence="4">LV_2022a</strain>
    </source>
</reference>
<evidence type="ECO:0000259" key="3">
    <source>
        <dbReference type="PROSITE" id="PS50850"/>
    </source>
</evidence>
<feature type="domain" description="Major facilitator superfamily (MFS) profile" evidence="3">
    <location>
        <begin position="687"/>
        <end position="892"/>
    </location>
</feature>
<keyword evidence="2" id="KW-0812">Transmembrane</keyword>
<reference evidence="4" key="2">
    <citation type="journal article" date="2023" name="Infect Dis Poverty">
        <title>Chromosome-scale genome of the human blood fluke Schistosoma mekongi and its implications for public health.</title>
        <authorList>
            <person name="Zhou M."/>
            <person name="Xu L."/>
            <person name="Xu D."/>
            <person name="Chen W."/>
            <person name="Khan J."/>
            <person name="Hu Y."/>
            <person name="Huang H."/>
            <person name="Wei H."/>
            <person name="Zhang Y."/>
            <person name="Chusongsang P."/>
            <person name="Tanasarnprasert K."/>
            <person name="Hu X."/>
            <person name="Limpanont Y."/>
            <person name="Lv Z."/>
        </authorList>
    </citation>
    <scope>NUCLEOTIDE SEQUENCE</scope>
    <source>
        <strain evidence="4">LV_2022a</strain>
    </source>
</reference>
<dbReference type="SUPFAM" id="SSF103473">
    <property type="entry name" value="MFS general substrate transporter"/>
    <property type="match status" value="1"/>
</dbReference>
<dbReference type="InterPro" id="IPR036259">
    <property type="entry name" value="MFS_trans_sf"/>
</dbReference>
<dbReference type="InterPro" id="IPR020846">
    <property type="entry name" value="MFS_dom"/>
</dbReference>
<feature type="transmembrane region" description="Helical" evidence="2">
    <location>
        <begin position="213"/>
        <end position="235"/>
    </location>
</feature>
<evidence type="ECO:0000313" key="4">
    <source>
        <dbReference type="EMBL" id="KAK4475773.1"/>
    </source>
</evidence>
<dbReference type="Gene3D" id="1.20.1250.20">
    <property type="entry name" value="MFS general substrate transporter like domains"/>
    <property type="match status" value="2"/>
</dbReference>
<feature type="transmembrane region" description="Helical" evidence="2">
    <location>
        <begin position="189"/>
        <end position="206"/>
    </location>
</feature>
<dbReference type="PROSITE" id="PS50850">
    <property type="entry name" value="MFS"/>
    <property type="match status" value="1"/>
</dbReference>
<dbReference type="InterPro" id="IPR050327">
    <property type="entry name" value="Proton-linked_MCT"/>
</dbReference>
<accession>A0AAE1ZKU6</accession>
<feature type="transmembrane region" description="Helical" evidence="2">
    <location>
        <begin position="753"/>
        <end position="773"/>
    </location>
</feature>
<evidence type="ECO:0000313" key="5">
    <source>
        <dbReference type="Proteomes" id="UP001292079"/>
    </source>
</evidence>
<feature type="transmembrane region" description="Helical" evidence="2">
    <location>
        <begin position="779"/>
        <end position="802"/>
    </location>
</feature>
<dbReference type="PANTHER" id="PTHR11360">
    <property type="entry name" value="MONOCARBOXYLATE TRANSPORTER"/>
    <property type="match status" value="1"/>
</dbReference>
<feature type="transmembrane region" description="Helical" evidence="2">
    <location>
        <begin position="682"/>
        <end position="702"/>
    </location>
</feature>
<dbReference type="GO" id="GO:0016020">
    <property type="term" value="C:membrane"/>
    <property type="evidence" value="ECO:0007669"/>
    <property type="project" value="UniProtKB-SubCell"/>
</dbReference>
<feature type="transmembrane region" description="Helical" evidence="2">
    <location>
        <begin position="814"/>
        <end position="836"/>
    </location>
</feature>
<keyword evidence="5" id="KW-1185">Reference proteome</keyword>
<dbReference type="AlphaFoldDB" id="A0AAE1ZKU6"/>
<dbReference type="GO" id="GO:0008028">
    <property type="term" value="F:monocarboxylic acid transmembrane transporter activity"/>
    <property type="evidence" value="ECO:0007669"/>
    <property type="project" value="TreeGrafter"/>
</dbReference>
<evidence type="ECO:0000256" key="1">
    <source>
        <dbReference type="ARBA" id="ARBA00004141"/>
    </source>
</evidence>
<keyword evidence="2" id="KW-1133">Transmembrane helix</keyword>
<sequence>MGEKMHVLGKQPQTDDLEKLAASLPSAAFGFVSSGENKGFNSHLVNKFQSGRKGLGMVRSSRTLSEPTLPTSKSMKSMTTSKFVSPTFARYMPYFLSSLNSSSDTSTTMSSLTVSNLSDASSSVRPPLSASQLSLPEPPDGGWGWVVVVAAFFVHMITDGVIVSFGVLIESLIEEFQESLSATSWIGSFSYGVPALAAPLSSLLLNRFGCRTTCMLGGLISGLGCFAGAFTNSIISMVFSFGILSGLGASLCITSALVVVSMYFDDRRATATGLSIAGTGVGALVFAPMVDMLLNIYTWRGAMLILSGFFLNMIVCGALMRPVETDVEKRHRQRLAWLEHLARESGLPPVESADYLDKDVLGRIKLLRDYMLAPRRVTMSYLRPTSEVSEKLILDIPPYRSSGVNCFEALEHKELSNDHPQIPPIQPNLQSANKELLLPIHGQHSCKTNSPAFRSRNSSSVNKKVCSFKLQHPEAESERVFFIPLFPIDNDDSNVDCKNHKISSIHTIDNASVRSVNGSPKVTKNLTSCDHNDILRPNNGEARASNLLRQDNQTYINSDYYETGFSKLIHDSSHNLNQDSILHNSVSSQLESYHSGLQSAVSLPDLHHIRRVYKVPTSSDSELSSQGSPAYNCNCLANRKSGLKSFDEDERNQNRQVQCFYCCTKICANINDVFHRLFDLRLFRRSTFVLFMVSNFLLYFWYNVTYFFMGVRATNYGLSETLAALLFSVLGGANMVGEVLAGFLADRDGVDSLTLYFFMILACGVSTSLMPLLTTFMSMAVYASVFGMGLAANDALCTVLLVEFVGLHRLTNGLGICFFCQGVANILGPPLIGYIIDLTQSHDPAFIISGLGMIMSAFAVVPIIVQHFRRRRARRLRRLQQNCTESILEAKK</sequence>
<feature type="transmembrane region" description="Helical" evidence="2">
    <location>
        <begin position="143"/>
        <end position="169"/>
    </location>
</feature>
<feature type="transmembrane region" description="Helical" evidence="2">
    <location>
        <begin position="722"/>
        <end position="741"/>
    </location>
</feature>
<feature type="transmembrane region" description="Helical" evidence="2">
    <location>
        <begin position="848"/>
        <end position="868"/>
    </location>
</feature>
<proteinExistence type="predicted"/>
<keyword evidence="2" id="KW-0472">Membrane</keyword>
<dbReference type="EMBL" id="JALJAT010000001">
    <property type="protein sequence ID" value="KAK4475773.1"/>
    <property type="molecule type" value="Genomic_DNA"/>
</dbReference>
<dbReference type="PANTHER" id="PTHR11360:SF260">
    <property type="entry name" value="MFS DOMAIN-CONTAINING PROTEIN"/>
    <property type="match status" value="1"/>
</dbReference>
<comment type="caution">
    <text evidence="4">The sequence shown here is derived from an EMBL/GenBank/DDBJ whole genome shotgun (WGS) entry which is preliminary data.</text>
</comment>
<evidence type="ECO:0000256" key="2">
    <source>
        <dbReference type="SAM" id="Phobius"/>
    </source>
</evidence>
<comment type="subcellular location">
    <subcellularLocation>
        <location evidence="1">Membrane</location>
        <topology evidence="1">Multi-pass membrane protein</topology>
    </subcellularLocation>
</comment>
<dbReference type="Proteomes" id="UP001292079">
    <property type="component" value="Unassembled WGS sequence"/>
</dbReference>
<dbReference type="Pfam" id="PF07690">
    <property type="entry name" value="MFS_1"/>
    <property type="match status" value="2"/>
</dbReference>